<evidence type="ECO:0000313" key="10">
    <source>
        <dbReference type="Proteomes" id="UP000838821"/>
    </source>
</evidence>
<protein>
    <recommendedName>
        <fullName evidence="4 7">Arabinogalactan endo-beta-1,4-galactanase</fullName>
        <ecNumber evidence="4 7">3.2.1.89</ecNumber>
    </recommendedName>
</protein>
<dbReference type="Pfam" id="PF02368">
    <property type="entry name" value="Big_2"/>
    <property type="match status" value="3"/>
</dbReference>
<dbReference type="InterPro" id="IPR013378">
    <property type="entry name" value="InlB-like_B-rpt"/>
</dbReference>
<evidence type="ECO:0000256" key="7">
    <source>
        <dbReference type="RuleBase" id="RU361192"/>
    </source>
</evidence>
<feature type="chain" id="PRO_5044951368" description="Arabinogalactan endo-beta-1,4-galactanase" evidence="7">
    <location>
        <begin position="30"/>
        <end position="2466"/>
    </location>
</feature>
<dbReference type="InterPro" id="IPR017853">
    <property type="entry name" value="GH"/>
</dbReference>
<comment type="similarity">
    <text evidence="3 7">Belongs to the glycosyl hydrolase 53 family.</text>
</comment>
<dbReference type="PANTHER" id="PTHR34983">
    <property type="entry name" value="ARABINOGALACTAN ENDO-BETA-1,4-GALACTANASE A"/>
    <property type="match status" value="1"/>
</dbReference>
<dbReference type="EC" id="3.2.1.89" evidence="4 7"/>
<dbReference type="InterPro" id="IPR011683">
    <property type="entry name" value="Glyco_hydro_53"/>
</dbReference>
<proteinExistence type="inferred from homology"/>
<comment type="catalytic activity">
    <reaction evidence="1 7">
        <text>The enzyme specifically hydrolyzes (1-&gt;4)-beta-D-galactosidic linkages in type I arabinogalactans.</text>
        <dbReference type="EC" id="3.2.1.89"/>
    </reaction>
</comment>
<feature type="domain" description="SLH" evidence="8">
    <location>
        <begin position="2411"/>
        <end position="2466"/>
    </location>
</feature>
<keyword evidence="10" id="KW-1185">Reference proteome</keyword>
<dbReference type="InterPro" id="IPR008964">
    <property type="entry name" value="Invasin/intimin_cell_adhesion"/>
</dbReference>
<dbReference type="EMBL" id="CAKMMW010000012">
    <property type="protein sequence ID" value="CAH1213088.1"/>
    <property type="molecule type" value="Genomic_DNA"/>
</dbReference>
<organism evidence="9 10">
    <name type="scientific">Paenibacillus allorhizoplanae</name>
    <dbReference type="NCBI Taxonomy" id="2905648"/>
    <lineage>
        <taxon>Bacteria</taxon>
        <taxon>Bacillati</taxon>
        <taxon>Bacillota</taxon>
        <taxon>Bacilli</taxon>
        <taxon>Bacillales</taxon>
        <taxon>Paenibacillaceae</taxon>
        <taxon>Paenibacillus</taxon>
    </lineage>
</organism>
<dbReference type="Pfam" id="PF07745">
    <property type="entry name" value="Glyco_hydro_53"/>
    <property type="match status" value="1"/>
</dbReference>
<dbReference type="PANTHER" id="PTHR34983:SF1">
    <property type="entry name" value="ARABINOGALACTAN ENDO-BETA-1,4-GALACTANASE A"/>
    <property type="match status" value="1"/>
</dbReference>
<dbReference type="InterPro" id="IPR001119">
    <property type="entry name" value="SLH_dom"/>
</dbReference>
<comment type="subcellular location">
    <subcellularLocation>
        <location evidence="2">Cell envelope</location>
    </subcellularLocation>
</comment>
<evidence type="ECO:0000256" key="5">
    <source>
        <dbReference type="ARBA" id="ARBA00022801"/>
    </source>
</evidence>
<dbReference type="InterPro" id="IPR054604">
    <property type="entry name" value="SbsC_Big-like"/>
</dbReference>
<evidence type="ECO:0000256" key="3">
    <source>
        <dbReference type="ARBA" id="ARBA00010687"/>
    </source>
</evidence>
<keyword evidence="7" id="KW-0732">Signal</keyword>
<dbReference type="Pfam" id="PF13290">
    <property type="entry name" value="CHB_HEX_C_1"/>
    <property type="match status" value="2"/>
</dbReference>
<dbReference type="InterPro" id="IPR042229">
    <property type="entry name" value="Listeria/Bacterioides_rpt_sf"/>
</dbReference>
<feature type="domain" description="SLH" evidence="8">
    <location>
        <begin position="2282"/>
        <end position="2345"/>
    </location>
</feature>
<dbReference type="InterPro" id="IPR003343">
    <property type="entry name" value="Big_2"/>
</dbReference>
<comment type="caution">
    <text evidence="9">The sequence shown here is derived from an EMBL/GenBank/DDBJ whole genome shotgun (WGS) entry which is preliminary data.</text>
</comment>
<sequence length="2466" mass="265361">MIKKIISCLLSVLILFSIVSIKPVATVYAQEGDGNLGFESNLDGWNVTGTVTNQATGGKNGNYALMKSGSSLKKTIKGIPQGSYTVSMWVKGATSSNSANVTIKDTGGPDSVLKIDTYLDSSTWREIAHRNVLVYNGQMTINVNAGTSSGLQIDDVTITLDSNDNNPVQNWDFESGLQNWVTKGQVNIDTANADTGVNAVKLATDSEVSQKVSVKPNTDYIATVRMKVDKQDTYKTTKQYNVSNTNVIGVLVDRLTLGNRVNLGVRGLDGVVLRQAPASTEGYALVTIAFHTGVNQSEVELYANTIFDQSYVKSVSVHENKDTDNPYPNGWQRPNYKEIDSTHPADEWTSNGNQFAYVDNLNVFEISNEYIKGTDMTFLQSIEDAGGKYFANGVQQDALRILSNHGVNSILTTLWVKSGNPVYDWSTLTPLSTETKGYDGETVTGRQTLPGYFDKKHSVAIGKRANELNMTYTPSFHYSDTWISAAKAHMPYEWIQKDYNGNLSNPDIQMLETAVYNYVHDTLSEMKSEGVKVISVKNGNEQDGGLLFPVAMGSNYNQHAAIITASTRAVKEIYPGAIDTIHTNTGYDPAQITDFFQAFANRGAEFDGMAFSLYGGRETTNQFVMMNAAMQNNATKYYDYINVETGFTFTTSSPIGDTESTLTMPQYYNATPNGQYNFLLDYMQAPLDIPNPYGTKRGFYYWNTEAIAIYGAGAKAGEGPGGSKRTMFNNGTDSIKEMGSTLSGKSGDMMDSMYAYLIRGNTKKASDTLYNPLRYNGTNYEVGEATSLSFLNANLSLKVGKVSRLQPTIAPMDKLLKDYTIHYTSNNPNVAEVSDAGFVTGRSAGTAVITASIGNITTTVSVTVNGADSTSGMTITYDIIRGGGSVGTGTITQGSTINAKPYDKIKFKSAVLGNPTKKAVVYTVSDPNIAWWYGDTWQTDDRTMRTLSDKLSTANYEPVVQLNPVKGGTATITAASDDGAISVSFNVTVTQTDVTQVSISGGDRSVLAGKSLQLTASVTPNDASFYKVYWSSADESIAKVDSKGFVTAIKPGTTTIKIISDSNPAITASITLTVTDVLVEKILLSNSKIGLPVGGTKALVYLAQPDNAVNKAVIWSVKPGSEGIISIDQHGVVTGLQAGTGTVVVTSTDGSHVTAECIVKVVEGSIAATSMELSKNEVWFKSNYFSSDSAVKGDNKPVNKLDAIFMPEEATNTGVIWSSNNDAVASVDANGIITAHKTGVAVITATSIDGGFTDNATIYVPQISEDWENYDVNSKGGFTDGNTFTYQVVDASGNKKLQAAVLSQKGSATSLNRRTFTPVSDDKVVVDFDWNVGSFTADNRYRGGHISLEDTNGNTYLALATYPAAFGTYPEMTYYFNKTYNSTAMPTKNGTVNGDYNYIHGGFTGTSGAVGSYTDTKDVGIGFKGANKDYNVRVNLDFKNRKISFTVTDKSDPSITATVTDLAMDSRISYSNSFGAIAFSHYFNSVASWTTKIDNLAVYTTTIKPEKIDFDVKAINVNASQGIKLVPVKNALSATAKINASVIPAAADQRMLFTPLGDLAGSVSVDTYGNVTINPTSMVNYGNYEAIQNASGYIRVSSVSAPDVYTDVKLTVGSPNASEILQVYVDGEEYSGPLTLEADATPKLTYVASGGDGVSDVYDYNWQVTSGNAQIDANGVLSAQTAGKVAVTFTIDLFRKQEVRTLEFNFINMEEQQVFATPDSGTFATPIHVALSTETGNSIYFTTDGSEPSVTSIVYSTPVFVDKTMTIKAVAAVDGVLIGKVAEFNYTIVQTIPTYTVTYDRNGGTGTPPVGTSKVEGEAFAAAEVDGITAPEGKRFKEWNTASDGKGRSYAESATITMPAEDLTLYAIWVDEQYTVDIIASPASGTYTSPILVTLSTRTGGSESSVSSAVYFTTDGSEPSVTSAVYGTSQFVDRNMTIKAVAIVDGVLISQVAEFNYIIVENVPTYHVTYDGNGATAGNVPTDEIAYEEGDTIIVKAGNLQRSGYKFVGWTKAAEGTGTVYGADSTFTIGAGHITFYAKWEYIAENSNGNNGQGNTIPTPMSPQVDMREEGGIAIITGTLTGNVDAVTKSFNAIVKADLIAALTERAQKEEALGRKNVIEFNMTTNEDTSTIGVEFPRESFKQLADTTETDISINTGNVNIIFNAKTINFLSDSIATGNITIGIKEVDKASLTASVQEKIGDRPIYDFKVKIGNAEISQFSGGNVEVHMPYKLQPNENKNSIVVYYMDGLGKLNTVKGKYDEDTGTVKFTTPHFSTFAVGYNDVSFDDVKNDAWYDEAVSFMAARGFVNGVGNNKFNPSGNVTRADYLIMVMNSFGIEIDTQIKDNFVDAGNKKYYTAYLATAKRLGLVAGLGNNVYAPEADISRQDMMVVLYNILEKLGELPTGNSGIALEKFGDASQISSYAVEAIKLFTETGITVGDGENLNPRATTTREQAVQIVYNLLSAW</sequence>
<dbReference type="Pfam" id="PF00395">
    <property type="entry name" value="SLH"/>
    <property type="match status" value="3"/>
</dbReference>
<feature type="domain" description="SLH" evidence="8">
    <location>
        <begin position="2346"/>
        <end position="2406"/>
    </location>
</feature>
<dbReference type="Gene3D" id="3.20.20.80">
    <property type="entry name" value="Glycosidases"/>
    <property type="match status" value="1"/>
</dbReference>
<keyword evidence="5 7" id="KW-0378">Hydrolase</keyword>
<dbReference type="SMART" id="SM00635">
    <property type="entry name" value="BID_2"/>
    <property type="match status" value="4"/>
</dbReference>
<dbReference type="Pfam" id="PF09479">
    <property type="entry name" value="Flg_new"/>
    <property type="match status" value="2"/>
</dbReference>
<evidence type="ECO:0000259" key="8">
    <source>
        <dbReference type="PROSITE" id="PS51272"/>
    </source>
</evidence>
<dbReference type="Pfam" id="PF22359">
    <property type="entry name" value="Big-like"/>
    <property type="match status" value="1"/>
</dbReference>
<dbReference type="Gene3D" id="2.60.40.1080">
    <property type="match status" value="4"/>
</dbReference>
<dbReference type="SUPFAM" id="SSF51445">
    <property type="entry name" value="(Trans)glycosidases"/>
    <property type="match status" value="1"/>
</dbReference>
<dbReference type="PROSITE" id="PS51272">
    <property type="entry name" value="SLH"/>
    <property type="match status" value="3"/>
</dbReference>
<dbReference type="InterPro" id="IPR059177">
    <property type="entry name" value="GH29D-like_dom"/>
</dbReference>
<dbReference type="Proteomes" id="UP000838821">
    <property type="component" value="Unassembled WGS sequence"/>
</dbReference>
<evidence type="ECO:0000256" key="1">
    <source>
        <dbReference type="ARBA" id="ARBA00001695"/>
    </source>
</evidence>
<evidence type="ECO:0000313" key="9">
    <source>
        <dbReference type="EMBL" id="CAH1213088.1"/>
    </source>
</evidence>
<accession>A0ABM9CIE0</accession>
<feature type="signal peptide" evidence="7">
    <location>
        <begin position="1"/>
        <end position="29"/>
    </location>
</feature>
<dbReference type="SUPFAM" id="SSF49373">
    <property type="entry name" value="Invasin/intimin cell-adhesion fragments"/>
    <property type="match status" value="4"/>
</dbReference>
<gene>
    <name evidence="9" type="ORF">PAECIP111891_03909</name>
</gene>
<reference evidence="9" key="1">
    <citation type="submission" date="2022-01" db="EMBL/GenBank/DDBJ databases">
        <authorList>
            <person name="Criscuolo A."/>
        </authorList>
    </citation>
    <scope>NUCLEOTIDE SEQUENCE</scope>
    <source>
        <strain evidence="9">CIP111891</strain>
    </source>
</reference>
<name>A0ABM9CIE0_9BACL</name>
<dbReference type="RefSeq" id="WP_236289755.1">
    <property type="nucleotide sequence ID" value="NZ_CAKMMW010000012.1"/>
</dbReference>
<dbReference type="Gene3D" id="2.60.120.260">
    <property type="entry name" value="Galactose-binding domain-like"/>
    <property type="match status" value="2"/>
</dbReference>
<keyword evidence="6 7" id="KW-0326">Glycosidase</keyword>
<evidence type="ECO:0000256" key="4">
    <source>
        <dbReference type="ARBA" id="ARBA00012556"/>
    </source>
</evidence>
<evidence type="ECO:0000256" key="2">
    <source>
        <dbReference type="ARBA" id="ARBA00004196"/>
    </source>
</evidence>
<dbReference type="Gene3D" id="2.60.40.4270">
    <property type="entry name" value="Listeria-Bacteroides repeat domain"/>
    <property type="match status" value="2"/>
</dbReference>
<evidence type="ECO:0000256" key="6">
    <source>
        <dbReference type="ARBA" id="ARBA00023295"/>
    </source>
</evidence>